<dbReference type="Pfam" id="PF16258">
    <property type="entry name" value="DUF4912"/>
    <property type="match status" value="1"/>
</dbReference>
<proteinExistence type="predicted"/>
<sequence length="201" mass="23542">MKRGAFMVTTFKQFLTSFTLKNQSVMQPLIKVNALSEKQIVPKRLVTWTPEKKWVNDDQAFLLVQGPRSLIMHWEIQKASMDIVGLHLGVSWNQVYKQLRLHDVTDMMYNGTYSHRHVDVLLPEMTNNWIFNHLDSERSYLAEYGVGAKENHFIPLLRTNAVITPASTNWTDPTTHSLAWKQISSTDYEWKNHFSSYTYYE</sequence>
<evidence type="ECO:0000313" key="2">
    <source>
        <dbReference type="Proteomes" id="UP000318521"/>
    </source>
</evidence>
<dbReference type="AlphaFoldDB" id="A0A553ZZ44"/>
<accession>A0A553ZZ44</accession>
<reference evidence="1 2" key="1">
    <citation type="submission" date="2019-07" db="EMBL/GenBank/DDBJ databases">
        <authorList>
            <person name="Park Y.J."/>
            <person name="Jeong S.E."/>
            <person name="Jung H.S."/>
        </authorList>
    </citation>
    <scope>NUCLEOTIDE SEQUENCE [LARGE SCALE GENOMIC DNA]</scope>
    <source>
        <strain evidence="2">P16(2019)</strain>
    </source>
</reference>
<dbReference type="OrthoDB" id="9812700at2"/>
<dbReference type="InterPro" id="IPR032585">
    <property type="entry name" value="DUF4912"/>
</dbReference>
<protein>
    <submittedName>
        <fullName evidence="1">DUF4912 domain-containing protein</fullName>
    </submittedName>
</protein>
<comment type="caution">
    <text evidence="1">The sequence shown here is derived from an EMBL/GenBank/DDBJ whole genome shotgun (WGS) entry which is preliminary data.</text>
</comment>
<evidence type="ECO:0000313" key="1">
    <source>
        <dbReference type="EMBL" id="TSB46719.1"/>
    </source>
</evidence>
<dbReference type="Proteomes" id="UP000318521">
    <property type="component" value="Unassembled WGS sequence"/>
</dbReference>
<gene>
    <name evidence="1" type="ORF">FN960_10215</name>
</gene>
<name>A0A553ZZ44_9BACI</name>
<keyword evidence="2" id="KW-1185">Reference proteome</keyword>
<dbReference type="EMBL" id="VLXZ01000005">
    <property type="protein sequence ID" value="TSB46719.1"/>
    <property type="molecule type" value="Genomic_DNA"/>
</dbReference>
<organism evidence="1 2">
    <name type="scientific">Alkalicoccobacillus porphyridii</name>
    <dbReference type="NCBI Taxonomy" id="2597270"/>
    <lineage>
        <taxon>Bacteria</taxon>
        <taxon>Bacillati</taxon>
        <taxon>Bacillota</taxon>
        <taxon>Bacilli</taxon>
        <taxon>Bacillales</taxon>
        <taxon>Bacillaceae</taxon>
        <taxon>Alkalicoccobacillus</taxon>
    </lineage>
</organism>